<dbReference type="InterPro" id="IPR012547">
    <property type="entry name" value="PDDEXK_9"/>
</dbReference>
<proteinExistence type="predicted"/>
<name>A0A662ZFD9_9GAMM</name>
<protein>
    <submittedName>
        <fullName evidence="1">PD-(D/E)XK nuclease superfamily protein</fullName>
    </submittedName>
</protein>
<dbReference type="EMBL" id="FOXF01000006">
    <property type="protein sequence ID" value="SFP15407.1"/>
    <property type="molecule type" value="Genomic_DNA"/>
</dbReference>
<reference evidence="1 2" key="1">
    <citation type="submission" date="2016-10" db="EMBL/GenBank/DDBJ databases">
        <authorList>
            <person name="Varghese N."/>
            <person name="Submissions S."/>
        </authorList>
    </citation>
    <scope>NUCLEOTIDE SEQUENCE [LARGE SCALE GENOMIC DNA]</scope>
    <source>
        <strain evidence="1 2">DSM 1361</strain>
    </source>
</reference>
<sequence>MTGLLWSTLDDYSCHSEDQSGKGRVDLVYEPITRRQPLILIEFKYDGSAEEAIAQIKKQEYCKRYTGQFKNIIIVGINYSTKTKDHQCLIEKLD</sequence>
<evidence type="ECO:0000313" key="2">
    <source>
        <dbReference type="Proteomes" id="UP000243745"/>
    </source>
</evidence>
<dbReference type="AlphaFoldDB" id="A0A662ZFD9"/>
<organism evidence="1 2">
    <name type="scientific">Ruminobacter amylophilus</name>
    <dbReference type="NCBI Taxonomy" id="867"/>
    <lineage>
        <taxon>Bacteria</taxon>
        <taxon>Pseudomonadati</taxon>
        <taxon>Pseudomonadota</taxon>
        <taxon>Gammaproteobacteria</taxon>
        <taxon>Aeromonadales</taxon>
        <taxon>Succinivibrionaceae</taxon>
        <taxon>Ruminobacter</taxon>
    </lineage>
</organism>
<evidence type="ECO:0000313" key="1">
    <source>
        <dbReference type="EMBL" id="SFP15407.1"/>
    </source>
</evidence>
<gene>
    <name evidence="1" type="ORF">SAMN02910344_00580</name>
</gene>
<dbReference type="Pfam" id="PF08011">
    <property type="entry name" value="PDDEXK_9"/>
    <property type="match status" value="1"/>
</dbReference>
<dbReference type="Proteomes" id="UP000243745">
    <property type="component" value="Unassembled WGS sequence"/>
</dbReference>
<keyword evidence="2" id="KW-1185">Reference proteome</keyword>
<dbReference type="RefSeq" id="WP_245730025.1">
    <property type="nucleotide sequence ID" value="NZ_FOXF01000006.1"/>
</dbReference>
<accession>A0A662ZFD9</accession>